<dbReference type="AlphaFoldDB" id="A0AA35NVD4"/>
<dbReference type="Proteomes" id="UP001178461">
    <property type="component" value="Chromosome 1"/>
</dbReference>
<keyword evidence="3" id="KW-1185">Reference proteome</keyword>
<proteinExistence type="predicted"/>
<evidence type="ECO:0000256" key="1">
    <source>
        <dbReference type="SAM" id="MobiDB-lite"/>
    </source>
</evidence>
<reference evidence="2" key="1">
    <citation type="submission" date="2022-12" db="EMBL/GenBank/DDBJ databases">
        <authorList>
            <person name="Alioto T."/>
            <person name="Alioto T."/>
            <person name="Gomez Garrido J."/>
        </authorList>
    </citation>
    <scope>NUCLEOTIDE SEQUENCE</scope>
</reference>
<gene>
    <name evidence="2" type="ORF">PODLI_1B015944</name>
</gene>
<sequence>MELPRVLHVVVCCTAGLTCFELHLSSCFVSVNMCPPFPTGGRGLRHRARLTWAGATHLLELDFDPPSAREDNGRPARGGPKAKRKESDSWAQASFAVLPSRINDFIGQ</sequence>
<name>A0AA35NVD4_9SAUR</name>
<evidence type="ECO:0000313" key="2">
    <source>
        <dbReference type="EMBL" id="CAI5761902.1"/>
    </source>
</evidence>
<protein>
    <submittedName>
        <fullName evidence="2">Uncharacterized protein</fullName>
    </submittedName>
</protein>
<feature type="region of interest" description="Disordered" evidence="1">
    <location>
        <begin position="63"/>
        <end position="90"/>
    </location>
</feature>
<accession>A0AA35NVD4</accession>
<organism evidence="2 3">
    <name type="scientific">Podarcis lilfordi</name>
    <name type="common">Lilford's wall lizard</name>
    <dbReference type="NCBI Taxonomy" id="74358"/>
    <lineage>
        <taxon>Eukaryota</taxon>
        <taxon>Metazoa</taxon>
        <taxon>Chordata</taxon>
        <taxon>Craniata</taxon>
        <taxon>Vertebrata</taxon>
        <taxon>Euteleostomi</taxon>
        <taxon>Lepidosauria</taxon>
        <taxon>Squamata</taxon>
        <taxon>Bifurcata</taxon>
        <taxon>Unidentata</taxon>
        <taxon>Episquamata</taxon>
        <taxon>Laterata</taxon>
        <taxon>Lacertibaenia</taxon>
        <taxon>Lacertidae</taxon>
        <taxon>Podarcis</taxon>
    </lineage>
</organism>
<dbReference type="EMBL" id="OX395126">
    <property type="protein sequence ID" value="CAI5761902.1"/>
    <property type="molecule type" value="Genomic_DNA"/>
</dbReference>
<evidence type="ECO:0000313" key="3">
    <source>
        <dbReference type="Proteomes" id="UP001178461"/>
    </source>
</evidence>